<evidence type="ECO:0000256" key="1">
    <source>
        <dbReference type="ARBA" id="ARBA00006586"/>
    </source>
</evidence>
<dbReference type="Pfam" id="PF01804">
    <property type="entry name" value="Penicil_amidase"/>
    <property type="match status" value="1"/>
</dbReference>
<sequence length="799" mass="90938">MGKFKILGWILLAILGIFILCGGIFINSLTPTYEGEQQLSGLSEEVNVYFDTYGIPHIYGKTKKDAFKVMGYVHAQDRLWQMELLRRVGRGGLSEIFGRDLVTTDQFFLSLGIDDASLETVASLDMDHEMVQLAQAYLEGVNQFVLSGPTPLEFYLTGLKKEPFTLRDIYNTVGYMAFSFAMAHKTDPLLTNIKNQLGPEYLKDLEINVDTSSIWIKNHKGFPNDSVQNTIAAMVSDALGQIALPFFEGSNSWVISPTKTKNGKVIFANDPHIGFSQPAVWYEAHVITPTYEKYGYHMAGIPFPILGHNRQLAYGMTMFENDDVDFYFEEPHPSDSSKYKTLDGWSDYEMVSKTIKVKDSADVSFHFKKTVHGPILNGIADQVTGERPISMYWIYTKEENKVMHALYDMIHASNIQEFQSALNNIHAPGLNMMYGDAKGNVAWWATAKLYQIPDGLQTKLIYEPLAGLPLEREYLDFSQNPQAINPPWNYVYSANNQPDSIAGMLYPGYYLPENRARRIVQLLEQKDDWDREAVVEMITDVTSPVHPEVVDDLVKSLDLKQLNNLQTKELDALVDWQGDYPLKSVEATVFTRWIYHFLKNTFADELGEELFAQVLETHFHKRLIAPMAAKSNSIWWDDIGTPEVVETKREIVQKSFAQALESLEKDFGSDRNNWTWNKVHTVEHGHPIGQLAVFRSFFNVGPFPVNGTREVINNMYFDFDDTGLYNVSTGPSTRRIIDFSDIENSISILPTGQSGNPFSPYYEDQAQMYVNGEFRKMMMNREEIEATSKSLLTFKPTQD</sequence>
<evidence type="ECO:0000256" key="4">
    <source>
        <dbReference type="PIRSR" id="PIRSR001227-1"/>
    </source>
</evidence>
<dbReference type="InterPro" id="IPR043146">
    <property type="entry name" value="Penicillin_amidase_N_B-knob"/>
</dbReference>
<dbReference type="Gene3D" id="1.10.1400.10">
    <property type="match status" value="1"/>
</dbReference>
<dbReference type="Gene3D" id="3.60.20.10">
    <property type="entry name" value="Glutamine Phosphoribosylpyrophosphate, subunit 1, domain 1"/>
    <property type="match status" value="1"/>
</dbReference>
<dbReference type="GO" id="GO:0017000">
    <property type="term" value="P:antibiotic biosynthetic process"/>
    <property type="evidence" value="ECO:0007669"/>
    <property type="project" value="InterPro"/>
</dbReference>
<dbReference type="Gene3D" id="2.30.120.10">
    <property type="match status" value="1"/>
</dbReference>
<dbReference type="PIRSF" id="PIRSF001227">
    <property type="entry name" value="Pen_acylase"/>
    <property type="match status" value="1"/>
</dbReference>
<reference evidence="7 8" key="1">
    <citation type="submission" date="2018-10" db="EMBL/GenBank/DDBJ databases">
        <title>Ulvibacterium marinum gen. nov., sp. nov., a novel marine bacterium of the family Flavobacteriaceae, isolated from a culture of the green alga Ulva prolifera.</title>
        <authorList>
            <person name="Zhang Z."/>
        </authorList>
    </citation>
    <scope>NUCLEOTIDE SEQUENCE [LARGE SCALE GENOMIC DNA]</scope>
    <source>
        <strain evidence="7 8">CCMM003</strain>
    </source>
</reference>
<dbReference type="CDD" id="cd03747">
    <property type="entry name" value="Ntn_PGA_like"/>
    <property type="match status" value="1"/>
</dbReference>
<keyword evidence="8" id="KW-1185">Reference proteome</keyword>
<dbReference type="PANTHER" id="PTHR34218:SF5">
    <property type="entry name" value="PENICILLIN ACYLASE FAMILY PROTEIN"/>
    <property type="match status" value="1"/>
</dbReference>
<keyword evidence="2" id="KW-0378">Hydrolase</keyword>
<comment type="caution">
    <text evidence="7">The sequence shown here is derived from an EMBL/GenBank/DDBJ whole genome shotgun (WGS) entry which is preliminary data.</text>
</comment>
<dbReference type="OrthoDB" id="9759796at2"/>
<name>A0A3B0C8A4_9FLAO</name>
<dbReference type="InterPro" id="IPR014395">
    <property type="entry name" value="Pen/GL7ACA/AHL_acylase"/>
</dbReference>
<dbReference type="RefSeq" id="WP_120712014.1">
    <property type="nucleotide sequence ID" value="NZ_RBCJ01000002.1"/>
</dbReference>
<dbReference type="PANTHER" id="PTHR34218">
    <property type="entry name" value="PEPTIDASE S45 PENICILLIN AMIDASE"/>
    <property type="match status" value="1"/>
</dbReference>
<evidence type="ECO:0000256" key="5">
    <source>
        <dbReference type="PIRSR" id="PIRSR001227-2"/>
    </source>
</evidence>
<comment type="cofactor">
    <cofactor evidence="5">
        <name>Ca(2+)</name>
        <dbReference type="ChEBI" id="CHEBI:29108"/>
    </cofactor>
    <text evidence="5">Binds 1 Ca(2+) ion per dimer.</text>
</comment>
<dbReference type="AlphaFoldDB" id="A0A3B0C8A4"/>
<evidence type="ECO:0000256" key="3">
    <source>
        <dbReference type="ARBA" id="ARBA00023145"/>
    </source>
</evidence>
<dbReference type="Gene3D" id="1.10.439.10">
    <property type="entry name" value="Penicillin Amidohydrolase, domain 1"/>
    <property type="match status" value="1"/>
</dbReference>
<keyword evidence="3" id="KW-0865">Zymogen</keyword>
<comment type="similarity">
    <text evidence="1">Belongs to the peptidase S45 family.</text>
</comment>
<keyword evidence="6" id="KW-1133">Transmembrane helix</keyword>
<feature type="binding site" evidence="5">
    <location>
        <position position="322"/>
    </location>
    <ligand>
        <name>Ca(2+)</name>
        <dbReference type="ChEBI" id="CHEBI:29108"/>
    </ligand>
</feature>
<feature type="binding site" evidence="5">
    <location>
        <position position="324"/>
    </location>
    <ligand>
        <name>Ca(2+)</name>
        <dbReference type="ChEBI" id="CHEBI:29108"/>
    </ligand>
</feature>
<dbReference type="InterPro" id="IPR029055">
    <property type="entry name" value="Ntn_hydrolases_N"/>
</dbReference>
<protein>
    <submittedName>
        <fullName evidence="7">Penicillin acylase family protein</fullName>
    </submittedName>
</protein>
<evidence type="ECO:0000313" key="8">
    <source>
        <dbReference type="Proteomes" id="UP000276603"/>
    </source>
</evidence>
<dbReference type="InterPro" id="IPR023343">
    <property type="entry name" value="Penicillin_amidase_dom1"/>
</dbReference>
<evidence type="ECO:0000256" key="6">
    <source>
        <dbReference type="SAM" id="Phobius"/>
    </source>
</evidence>
<dbReference type="InterPro" id="IPR043147">
    <property type="entry name" value="Penicillin_amidase_A-knob"/>
</dbReference>
<feature type="transmembrane region" description="Helical" evidence="6">
    <location>
        <begin position="7"/>
        <end position="26"/>
    </location>
</feature>
<keyword evidence="5" id="KW-0479">Metal-binding</keyword>
<proteinExistence type="inferred from homology"/>
<evidence type="ECO:0000256" key="2">
    <source>
        <dbReference type="ARBA" id="ARBA00022801"/>
    </source>
</evidence>
<accession>A0A3B0C8A4</accession>
<dbReference type="InterPro" id="IPR002692">
    <property type="entry name" value="S45"/>
</dbReference>
<dbReference type="EMBL" id="RBCJ01000002">
    <property type="protein sequence ID" value="RKN81860.1"/>
    <property type="molecule type" value="Genomic_DNA"/>
</dbReference>
<evidence type="ECO:0000313" key="7">
    <source>
        <dbReference type="EMBL" id="RKN81860.1"/>
    </source>
</evidence>
<dbReference type="SUPFAM" id="SSF56235">
    <property type="entry name" value="N-terminal nucleophile aminohydrolases (Ntn hydrolases)"/>
    <property type="match status" value="1"/>
</dbReference>
<gene>
    <name evidence="7" type="ORF">D7Z94_10340</name>
</gene>
<dbReference type="Proteomes" id="UP000276603">
    <property type="component" value="Unassembled WGS sequence"/>
</dbReference>
<feature type="active site" description="Nucleophile" evidence="4">
    <location>
        <position position="250"/>
    </location>
</feature>
<keyword evidence="5" id="KW-0106">Calcium</keyword>
<keyword evidence="6" id="KW-0472">Membrane</keyword>
<organism evidence="7 8">
    <name type="scientific">Ulvibacterium marinum</name>
    <dbReference type="NCBI Taxonomy" id="2419782"/>
    <lineage>
        <taxon>Bacteria</taxon>
        <taxon>Pseudomonadati</taxon>
        <taxon>Bacteroidota</taxon>
        <taxon>Flavobacteriia</taxon>
        <taxon>Flavobacteriales</taxon>
        <taxon>Flavobacteriaceae</taxon>
        <taxon>Ulvibacterium</taxon>
    </lineage>
</organism>
<feature type="binding site" evidence="5">
    <location>
        <position position="325"/>
    </location>
    <ligand>
        <name>Ca(2+)</name>
        <dbReference type="ChEBI" id="CHEBI:29108"/>
    </ligand>
</feature>
<keyword evidence="6" id="KW-0812">Transmembrane</keyword>
<dbReference type="GO" id="GO:0016811">
    <property type="term" value="F:hydrolase activity, acting on carbon-nitrogen (but not peptide) bonds, in linear amides"/>
    <property type="evidence" value="ECO:0007669"/>
    <property type="project" value="InterPro"/>
</dbReference>
<dbReference type="GO" id="GO:0046872">
    <property type="term" value="F:metal ion binding"/>
    <property type="evidence" value="ECO:0007669"/>
    <property type="project" value="UniProtKB-KW"/>
</dbReference>